<reference evidence="2 3" key="1">
    <citation type="journal article" date="2014" name="Agronomy (Basel)">
        <title>A Draft Genome Sequence for Ensete ventricosum, the Drought-Tolerant Tree Against Hunger.</title>
        <authorList>
            <person name="Harrison J."/>
            <person name="Moore K.A."/>
            <person name="Paszkiewicz K."/>
            <person name="Jones T."/>
            <person name="Grant M."/>
            <person name="Ambacheew D."/>
            <person name="Muzemil S."/>
            <person name="Studholme D.J."/>
        </authorList>
    </citation>
    <scope>NUCLEOTIDE SEQUENCE [LARGE SCALE GENOMIC DNA]</scope>
</reference>
<keyword evidence="1" id="KW-0812">Transmembrane</keyword>
<keyword evidence="1" id="KW-1133">Transmembrane helix</keyword>
<evidence type="ECO:0000256" key="1">
    <source>
        <dbReference type="SAM" id="Phobius"/>
    </source>
</evidence>
<dbReference type="EMBL" id="AMZH03004134">
    <property type="protein sequence ID" value="RRT70078.1"/>
    <property type="molecule type" value="Genomic_DNA"/>
</dbReference>
<accession>A0A427A1K3</accession>
<sequence length="84" mass="8839">MEEEASGELINGVLVRLAAFLLVQALVFVILIKSSHVFSSLPATSASFRRLRSASIRRLLAALSDLPAGDEPSPASSNSETAKG</sequence>
<dbReference type="Proteomes" id="UP000287651">
    <property type="component" value="Unassembled WGS sequence"/>
</dbReference>
<name>A0A427A1K3_ENSVE</name>
<proteinExistence type="predicted"/>
<protein>
    <submittedName>
        <fullName evidence="2">Uncharacterized protein</fullName>
    </submittedName>
</protein>
<comment type="caution">
    <text evidence="2">The sequence shown here is derived from an EMBL/GenBank/DDBJ whole genome shotgun (WGS) entry which is preliminary data.</text>
</comment>
<gene>
    <name evidence="2" type="ORF">B296_00003351</name>
</gene>
<feature type="transmembrane region" description="Helical" evidence="1">
    <location>
        <begin position="13"/>
        <end position="32"/>
    </location>
</feature>
<evidence type="ECO:0000313" key="2">
    <source>
        <dbReference type="EMBL" id="RRT70078.1"/>
    </source>
</evidence>
<dbReference type="AlphaFoldDB" id="A0A427A1K3"/>
<organism evidence="2 3">
    <name type="scientific">Ensete ventricosum</name>
    <name type="common">Abyssinian banana</name>
    <name type="synonym">Musa ensete</name>
    <dbReference type="NCBI Taxonomy" id="4639"/>
    <lineage>
        <taxon>Eukaryota</taxon>
        <taxon>Viridiplantae</taxon>
        <taxon>Streptophyta</taxon>
        <taxon>Embryophyta</taxon>
        <taxon>Tracheophyta</taxon>
        <taxon>Spermatophyta</taxon>
        <taxon>Magnoliopsida</taxon>
        <taxon>Liliopsida</taxon>
        <taxon>Zingiberales</taxon>
        <taxon>Musaceae</taxon>
        <taxon>Ensete</taxon>
    </lineage>
</organism>
<evidence type="ECO:0000313" key="3">
    <source>
        <dbReference type="Proteomes" id="UP000287651"/>
    </source>
</evidence>
<keyword evidence="1" id="KW-0472">Membrane</keyword>
<dbReference type="PANTHER" id="PTHR34268">
    <property type="entry name" value="OS01G0321850 PROTEIN"/>
    <property type="match status" value="1"/>
</dbReference>
<dbReference type="PANTHER" id="PTHR34268:SF8">
    <property type="entry name" value="FAE DOMAIN-CONTAINING PROTEIN"/>
    <property type="match status" value="1"/>
</dbReference>